<comment type="caution">
    <text evidence="1">The sequence shown here is derived from an EMBL/GenBank/DDBJ whole genome shotgun (WGS) entry which is preliminary data.</text>
</comment>
<dbReference type="Proteomes" id="UP000247932">
    <property type="component" value="Unassembled WGS sequence"/>
</dbReference>
<accession>A0A2V4E061</accession>
<organism evidence="1 2">
    <name type="scientific">Gilliamella apicola</name>
    <dbReference type="NCBI Taxonomy" id="1196095"/>
    <lineage>
        <taxon>Bacteria</taxon>
        <taxon>Pseudomonadati</taxon>
        <taxon>Pseudomonadota</taxon>
        <taxon>Gammaproteobacteria</taxon>
        <taxon>Orbales</taxon>
        <taxon>Orbaceae</taxon>
        <taxon>Gilliamella</taxon>
    </lineage>
</organism>
<keyword evidence="2" id="KW-1185">Reference proteome</keyword>
<protein>
    <submittedName>
        <fullName evidence="1">Uncharacterized protein</fullName>
    </submittedName>
</protein>
<dbReference type="RefSeq" id="WP_110434073.1">
    <property type="nucleotide sequence ID" value="NZ_QGLR01000012.1"/>
</dbReference>
<reference evidence="1 2" key="1">
    <citation type="submission" date="2018-05" db="EMBL/GenBank/DDBJ databases">
        <title>Reference genomes for bee gut microbiota database.</title>
        <authorList>
            <person name="Ellegaard K.M."/>
        </authorList>
    </citation>
    <scope>NUCLEOTIDE SEQUENCE [LARGE SCALE GENOMIC DNA]</scope>
    <source>
        <strain evidence="1 2">ESL0182</strain>
    </source>
</reference>
<name>A0A2V4E061_9GAMM</name>
<gene>
    <name evidence="1" type="ORF">DKK70_11215</name>
</gene>
<dbReference type="OrthoDB" id="9984250at2"/>
<dbReference type="EMBL" id="QGLR01000012">
    <property type="protein sequence ID" value="PXZ06525.1"/>
    <property type="molecule type" value="Genomic_DNA"/>
</dbReference>
<evidence type="ECO:0000313" key="1">
    <source>
        <dbReference type="EMBL" id="PXZ06525.1"/>
    </source>
</evidence>
<dbReference type="AlphaFoldDB" id="A0A2V4E061"/>
<proteinExistence type="predicted"/>
<sequence>MNDIKFAFDFFYKHKELDDFSKLVMIEIIINFIKDKGITDESIKKYCKEVLVRIDTSLFTVDDSYKYNGELPPYVLKEKITQRILDDTKALESL</sequence>
<evidence type="ECO:0000313" key="2">
    <source>
        <dbReference type="Proteomes" id="UP000247932"/>
    </source>
</evidence>